<dbReference type="EMBL" id="GL888147">
    <property type="protein sequence ID" value="EGI66575.1"/>
    <property type="molecule type" value="Genomic_DNA"/>
</dbReference>
<name>F4WGV6_ACREC</name>
<gene>
    <name evidence="1" type="ORF">G5I_04907</name>
</gene>
<protein>
    <submittedName>
        <fullName evidence="1">Uncharacterized protein</fullName>
    </submittedName>
</protein>
<proteinExistence type="predicted"/>
<dbReference type="AlphaFoldDB" id="F4WGV6"/>
<sequence length="249" mass="28061">MACTYDRASICGTIHAHRITHMLRRNNEWTGAYTNCRYFYQEKSVFQSLNKTLLSLFLTQSCYTTNENTVKQASESGVPTSEQLINEANARMLTGPSISTPGASRVHSYACIVQYIRENHTQICVHIDSVRMIVRASIWSIIEYLAACAENSADWSVVAGWLTTRLVAFGSPSSSRLAQSYSNRASDRVVCYPLSQFRDSVVCVCAYVNLPCETYHVVTYIPERCASNTLTNTKRESESIDDILNYRDL</sequence>
<dbReference type="InParanoid" id="F4WGV6"/>
<organism evidence="2">
    <name type="scientific">Acromyrmex echinatior</name>
    <name type="common">Panamanian leafcutter ant</name>
    <name type="synonym">Acromyrmex octospinosus echinatior</name>
    <dbReference type="NCBI Taxonomy" id="103372"/>
    <lineage>
        <taxon>Eukaryota</taxon>
        <taxon>Metazoa</taxon>
        <taxon>Ecdysozoa</taxon>
        <taxon>Arthropoda</taxon>
        <taxon>Hexapoda</taxon>
        <taxon>Insecta</taxon>
        <taxon>Pterygota</taxon>
        <taxon>Neoptera</taxon>
        <taxon>Endopterygota</taxon>
        <taxon>Hymenoptera</taxon>
        <taxon>Apocrita</taxon>
        <taxon>Aculeata</taxon>
        <taxon>Formicoidea</taxon>
        <taxon>Formicidae</taxon>
        <taxon>Myrmicinae</taxon>
        <taxon>Acromyrmex</taxon>
    </lineage>
</organism>
<accession>F4WGV6</accession>
<keyword evidence="2" id="KW-1185">Reference proteome</keyword>
<reference evidence="1" key="1">
    <citation type="submission" date="2011-02" db="EMBL/GenBank/DDBJ databases">
        <title>The genome of the leaf-cutting ant Acromyrmex echinatior suggests key adaptations to social evolution and fungus farming.</title>
        <authorList>
            <person name="Nygaard S."/>
            <person name="Zhang G."/>
        </authorList>
    </citation>
    <scope>NUCLEOTIDE SEQUENCE</scope>
</reference>
<dbReference type="Proteomes" id="UP000007755">
    <property type="component" value="Unassembled WGS sequence"/>
</dbReference>
<evidence type="ECO:0000313" key="2">
    <source>
        <dbReference type="Proteomes" id="UP000007755"/>
    </source>
</evidence>
<evidence type="ECO:0000313" key="1">
    <source>
        <dbReference type="EMBL" id="EGI66575.1"/>
    </source>
</evidence>